<dbReference type="Proteomes" id="UP001165653">
    <property type="component" value="Unassembled WGS sequence"/>
</dbReference>
<dbReference type="EMBL" id="JAPDDR010000018">
    <property type="protein sequence ID" value="MCW1916793.1"/>
    <property type="molecule type" value="Genomic_DNA"/>
</dbReference>
<organism evidence="1 2">
    <name type="scientific">Luteolibacter rhizosphaerae</name>
    <dbReference type="NCBI Taxonomy" id="2989719"/>
    <lineage>
        <taxon>Bacteria</taxon>
        <taxon>Pseudomonadati</taxon>
        <taxon>Verrucomicrobiota</taxon>
        <taxon>Verrucomicrobiia</taxon>
        <taxon>Verrucomicrobiales</taxon>
        <taxon>Verrucomicrobiaceae</taxon>
        <taxon>Luteolibacter</taxon>
    </lineage>
</organism>
<protein>
    <submittedName>
        <fullName evidence="1">Uncharacterized protein</fullName>
    </submittedName>
</protein>
<proteinExistence type="predicted"/>
<sequence length="190" mass="21068">MIETPEWLQQALVSATTTGAAIWIIQKYALAKIKHDFDLKLENLKPLTAEETLRRENYLNSKRDAFFEVTATLGRYMESSEWDGPDVPPSRTSQCTKPSEAEINGCMAKLALYSDSPEILTEFTQCFQTISSVSFGRLLSLMRQDLGYGALPIDPESYKYVFIHNGSVPAPADTAHATARPDVAPAPHSP</sequence>
<gene>
    <name evidence="1" type="ORF">OJ996_24610</name>
</gene>
<name>A0ABT3GAC5_9BACT</name>
<comment type="caution">
    <text evidence="1">The sequence shown here is derived from an EMBL/GenBank/DDBJ whole genome shotgun (WGS) entry which is preliminary data.</text>
</comment>
<keyword evidence="2" id="KW-1185">Reference proteome</keyword>
<accession>A0ABT3GAC5</accession>
<evidence type="ECO:0000313" key="1">
    <source>
        <dbReference type="EMBL" id="MCW1916793.1"/>
    </source>
</evidence>
<reference evidence="1" key="1">
    <citation type="submission" date="2022-10" db="EMBL/GenBank/DDBJ databases">
        <title>Luteolibacter sp. GHJ8, whole genome shotgun sequencing project.</title>
        <authorList>
            <person name="Zhao G."/>
            <person name="Shen L."/>
        </authorList>
    </citation>
    <scope>NUCLEOTIDE SEQUENCE</scope>
    <source>
        <strain evidence="1">GHJ8</strain>
    </source>
</reference>
<evidence type="ECO:0000313" key="2">
    <source>
        <dbReference type="Proteomes" id="UP001165653"/>
    </source>
</evidence>
<dbReference type="RefSeq" id="WP_264516395.1">
    <property type="nucleotide sequence ID" value="NZ_JAPDDR010000018.1"/>
</dbReference>